<evidence type="ECO:0008006" key="4">
    <source>
        <dbReference type="Google" id="ProtNLM"/>
    </source>
</evidence>
<protein>
    <recommendedName>
        <fullName evidence="4">HAT C-terminal dimerisation domain-containing protein</fullName>
    </recommendedName>
</protein>
<dbReference type="PANTHER" id="PTHR40866:SF1">
    <property type="entry name" value="BED-TYPE DOMAIN-CONTAINING PROTEIN"/>
    <property type="match status" value="1"/>
</dbReference>
<gene>
    <name evidence="2" type="ORF">PHYSODRAFT_474251</name>
</gene>
<keyword evidence="3" id="KW-1185">Reference proteome</keyword>
<keyword evidence="1" id="KW-0175">Coiled coil</keyword>
<dbReference type="AlphaFoldDB" id="G4YPF0"/>
<dbReference type="OMA" id="GENCYTD"/>
<dbReference type="RefSeq" id="XP_009515205.1">
    <property type="nucleotide sequence ID" value="XM_009516910.1"/>
</dbReference>
<dbReference type="EMBL" id="JH159151">
    <property type="protein sequence ID" value="EGZ27930.1"/>
    <property type="molecule type" value="Genomic_DNA"/>
</dbReference>
<dbReference type="Proteomes" id="UP000002640">
    <property type="component" value="Unassembled WGS sequence"/>
</dbReference>
<organism evidence="2 3">
    <name type="scientific">Phytophthora sojae (strain P6497)</name>
    <name type="common">Soybean stem and root rot agent</name>
    <name type="synonym">Phytophthora megasperma f. sp. glycines</name>
    <dbReference type="NCBI Taxonomy" id="1094619"/>
    <lineage>
        <taxon>Eukaryota</taxon>
        <taxon>Sar</taxon>
        <taxon>Stramenopiles</taxon>
        <taxon>Oomycota</taxon>
        <taxon>Peronosporomycetes</taxon>
        <taxon>Peronosporales</taxon>
        <taxon>Peronosporaceae</taxon>
        <taxon>Phytophthora</taxon>
    </lineage>
</organism>
<dbReference type="PANTHER" id="PTHR40866">
    <property type="entry name" value="BED-TYPE DOMAIN-CONTAINING PROTEIN"/>
    <property type="match status" value="1"/>
</dbReference>
<accession>G4YPF0</accession>
<dbReference type="SUPFAM" id="SSF53098">
    <property type="entry name" value="Ribonuclease H-like"/>
    <property type="match status" value="1"/>
</dbReference>
<evidence type="ECO:0000313" key="3">
    <source>
        <dbReference type="Proteomes" id="UP000002640"/>
    </source>
</evidence>
<dbReference type="InParanoid" id="G4YPF0"/>
<reference evidence="2 3" key="1">
    <citation type="journal article" date="2006" name="Science">
        <title>Phytophthora genome sequences uncover evolutionary origins and mechanisms of pathogenesis.</title>
        <authorList>
            <person name="Tyler B.M."/>
            <person name="Tripathy S."/>
            <person name="Zhang X."/>
            <person name="Dehal P."/>
            <person name="Jiang R.H."/>
            <person name="Aerts A."/>
            <person name="Arredondo F.D."/>
            <person name="Baxter L."/>
            <person name="Bensasson D."/>
            <person name="Beynon J.L."/>
            <person name="Chapman J."/>
            <person name="Damasceno C.M."/>
            <person name="Dorrance A.E."/>
            <person name="Dou D."/>
            <person name="Dickerman A.W."/>
            <person name="Dubchak I.L."/>
            <person name="Garbelotto M."/>
            <person name="Gijzen M."/>
            <person name="Gordon S.G."/>
            <person name="Govers F."/>
            <person name="Grunwald N.J."/>
            <person name="Huang W."/>
            <person name="Ivors K.L."/>
            <person name="Jones R.W."/>
            <person name="Kamoun S."/>
            <person name="Krampis K."/>
            <person name="Lamour K.H."/>
            <person name="Lee M.K."/>
            <person name="McDonald W.H."/>
            <person name="Medina M."/>
            <person name="Meijer H.J."/>
            <person name="Nordberg E.K."/>
            <person name="Maclean D.J."/>
            <person name="Ospina-Giraldo M.D."/>
            <person name="Morris P.F."/>
            <person name="Phuntumart V."/>
            <person name="Putnam N.H."/>
            <person name="Rash S."/>
            <person name="Rose J.K."/>
            <person name="Sakihama Y."/>
            <person name="Salamov A.A."/>
            <person name="Savidor A."/>
            <person name="Scheuring C.F."/>
            <person name="Smith B.M."/>
            <person name="Sobral B.W."/>
            <person name="Terry A."/>
            <person name="Torto-Alalibo T.A."/>
            <person name="Win J."/>
            <person name="Xu Z."/>
            <person name="Zhang H."/>
            <person name="Grigoriev I.V."/>
            <person name="Rokhsar D.S."/>
            <person name="Boore J.L."/>
        </authorList>
    </citation>
    <scope>NUCLEOTIDE SEQUENCE [LARGE SCALE GENOMIC DNA]</scope>
    <source>
        <strain evidence="2 3">P6497</strain>
    </source>
</reference>
<dbReference type="GeneID" id="20654457"/>
<dbReference type="KEGG" id="psoj:PHYSODRAFT_474251"/>
<dbReference type="InterPro" id="IPR012337">
    <property type="entry name" value="RNaseH-like_sf"/>
</dbReference>
<sequence length="255" mass="28827">MLARDYGKTIENCLFLVGDNCSTNRRLATLLGVPLVGCASHRLNLAAQNLLEDFKDELDQVKKLMIKLKGLNQSAKLRFKTKLRPVLSQATRWSSTLCMVNRYMKLLEFIQDDDDLAEYLPPPSANRTLRKLLEDLKKIESVSKELQSESVSIADVRCYFDALIALWPGFATYLGKIYCFYTGVKKRRKTTAPRTVYTLLQAIPPTSNTVERFFSVAKATLGLQLHLLQPATLEMVLFLRVNNALWDANAVNACC</sequence>
<feature type="coiled-coil region" evidence="1">
    <location>
        <begin position="44"/>
        <end position="71"/>
    </location>
</feature>
<evidence type="ECO:0000313" key="2">
    <source>
        <dbReference type="EMBL" id="EGZ27930.1"/>
    </source>
</evidence>
<proteinExistence type="predicted"/>
<evidence type="ECO:0000256" key="1">
    <source>
        <dbReference type="SAM" id="Coils"/>
    </source>
</evidence>
<name>G4YPF0_PHYSP</name>